<evidence type="ECO:0008006" key="4">
    <source>
        <dbReference type="Google" id="ProtNLM"/>
    </source>
</evidence>
<dbReference type="EMBL" id="LR778114">
    <property type="protein sequence ID" value="CAB1128645.1"/>
    <property type="molecule type" value="Genomic_DNA"/>
</dbReference>
<dbReference type="KEGG" id="hfv:R50_1139"/>
<gene>
    <name evidence="2" type="ORF">R50_1139</name>
</gene>
<sequence length="149" mass="17249">MMPMHERQQRQFTVAEANALLGDLSRQLERLRELKATAARQYEEMRSIREVGYRADGNLIMLTDYQNAKREFDRVVGEANRIVAEVHALGCRITDVEMGLVDFPATLGNQPVHLCWKLGEPEVLYYHEPQEGYRGRRPLPPAWRQPAED</sequence>
<dbReference type="Pfam" id="PF09969">
    <property type="entry name" value="DUF2203"/>
    <property type="match status" value="1"/>
</dbReference>
<dbReference type="InterPro" id="IPR018699">
    <property type="entry name" value="DUF2203"/>
</dbReference>
<evidence type="ECO:0000313" key="2">
    <source>
        <dbReference type="EMBL" id="CAB1128645.1"/>
    </source>
</evidence>
<name>A0A6F8ZGQ6_9FIRM</name>
<keyword evidence="1" id="KW-0175">Coiled coil</keyword>
<proteinExistence type="predicted"/>
<evidence type="ECO:0000313" key="3">
    <source>
        <dbReference type="Proteomes" id="UP000503399"/>
    </source>
</evidence>
<keyword evidence="3" id="KW-1185">Reference proteome</keyword>
<reference evidence="2 3" key="1">
    <citation type="submission" date="2020-02" db="EMBL/GenBank/DDBJ databases">
        <authorList>
            <person name="Hogendoorn C."/>
        </authorList>
    </citation>
    <scope>NUCLEOTIDE SEQUENCE [LARGE SCALE GENOMIC DNA]</scope>
    <source>
        <strain evidence="2">R501</strain>
    </source>
</reference>
<protein>
    <recommendedName>
        <fullName evidence="4">DUF2203 domain-containing protein</fullName>
    </recommendedName>
</protein>
<dbReference type="PIRSF" id="PIRSF016498">
    <property type="entry name" value="UCP016498"/>
    <property type="match status" value="1"/>
</dbReference>
<feature type="coiled-coil region" evidence="1">
    <location>
        <begin position="14"/>
        <end position="48"/>
    </location>
</feature>
<organism evidence="2 3">
    <name type="scientific">Candidatus Hydrogenisulfobacillus filiaventi</name>
    <dbReference type="NCBI Taxonomy" id="2707344"/>
    <lineage>
        <taxon>Bacteria</taxon>
        <taxon>Bacillati</taxon>
        <taxon>Bacillota</taxon>
        <taxon>Clostridia</taxon>
        <taxon>Eubacteriales</taxon>
        <taxon>Clostridiales Family XVII. Incertae Sedis</taxon>
        <taxon>Candidatus Hydrogenisulfobacillus</taxon>
    </lineage>
</organism>
<evidence type="ECO:0000256" key="1">
    <source>
        <dbReference type="SAM" id="Coils"/>
    </source>
</evidence>
<dbReference type="AlphaFoldDB" id="A0A6F8ZGQ6"/>
<accession>A0A6F8ZGQ6</accession>
<dbReference type="Proteomes" id="UP000503399">
    <property type="component" value="Chromosome"/>
</dbReference>